<comment type="caution">
    <text evidence="1">The sequence shown here is derived from an EMBL/GenBank/DDBJ whole genome shotgun (WGS) entry which is preliminary data.</text>
</comment>
<dbReference type="AlphaFoldDB" id="A0A3M0J173"/>
<gene>
    <name evidence="1" type="ORF">DUI87_30793</name>
</gene>
<dbReference type="STRING" id="333673.A0A3M0J173"/>
<organism evidence="1 2">
    <name type="scientific">Hirundo rustica rustica</name>
    <dbReference type="NCBI Taxonomy" id="333673"/>
    <lineage>
        <taxon>Eukaryota</taxon>
        <taxon>Metazoa</taxon>
        <taxon>Chordata</taxon>
        <taxon>Craniata</taxon>
        <taxon>Vertebrata</taxon>
        <taxon>Euteleostomi</taxon>
        <taxon>Archelosauria</taxon>
        <taxon>Archosauria</taxon>
        <taxon>Dinosauria</taxon>
        <taxon>Saurischia</taxon>
        <taxon>Theropoda</taxon>
        <taxon>Coelurosauria</taxon>
        <taxon>Aves</taxon>
        <taxon>Neognathae</taxon>
        <taxon>Neoaves</taxon>
        <taxon>Telluraves</taxon>
        <taxon>Australaves</taxon>
        <taxon>Passeriformes</taxon>
        <taxon>Sylvioidea</taxon>
        <taxon>Hirundinidae</taxon>
        <taxon>Hirundo</taxon>
    </lineage>
</organism>
<evidence type="ECO:0000313" key="2">
    <source>
        <dbReference type="Proteomes" id="UP000269221"/>
    </source>
</evidence>
<accession>A0A3M0J173</accession>
<sequence length="92" mass="10186">MGTPGAGRKRLPNRERLTAEDDALNQIAREEDVEVLVMLLETQFCGCEERVQLSGKTQKYHFDVVGNVPELCPPGEFGKCPHLDLSTKGISD</sequence>
<keyword evidence="2" id="KW-1185">Reference proteome</keyword>
<reference evidence="1 2" key="1">
    <citation type="submission" date="2018-07" db="EMBL/GenBank/DDBJ databases">
        <title>A high quality draft genome assembly of the barn swallow (H. rustica rustica).</title>
        <authorList>
            <person name="Formenti G."/>
            <person name="Chiara M."/>
            <person name="Poveda L."/>
            <person name="Francoijs K.-J."/>
            <person name="Bonisoli-Alquati A."/>
            <person name="Canova L."/>
            <person name="Gianfranceschi L."/>
            <person name="Horner D.S."/>
            <person name="Saino N."/>
        </authorList>
    </citation>
    <scope>NUCLEOTIDE SEQUENCE [LARGE SCALE GENOMIC DNA]</scope>
    <source>
        <strain evidence="1">Chelidonia</strain>
        <tissue evidence="1">Blood</tissue>
    </source>
</reference>
<proteinExistence type="predicted"/>
<dbReference type="Proteomes" id="UP000269221">
    <property type="component" value="Unassembled WGS sequence"/>
</dbReference>
<dbReference type="OrthoDB" id="9908993at2759"/>
<protein>
    <submittedName>
        <fullName evidence="1">Uncharacterized protein</fullName>
    </submittedName>
</protein>
<evidence type="ECO:0000313" key="1">
    <source>
        <dbReference type="EMBL" id="RMB92743.1"/>
    </source>
</evidence>
<dbReference type="EMBL" id="QRBI01000218">
    <property type="protein sequence ID" value="RMB92743.1"/>
    <property type="molecule type" value="Genomic_DNA"/>
</dbReference>
<name>A0A3M0J173_HIRRU</name>